<sequence>MLNRRMDLILEMERLLLAQIFSLLLRSRQSQFVAGDNSSSIVILNIQGGCKIRL</sequence>
<accession>A0A368F400</accession>
<dbReference type="Proteomes" id="UP000252519">
    <property type="component" value="Unassembled WGS sequence"/>
</dbReference>
<keyword evidence="2" id="KW-1185">Reference proteome</keyword>
<gene>
    <name evidence="1" type="ORF">ANCCAN_29387</name>
</gene>
<evidence type="ECO:0000313" key="2">
    <source>
        <dbReference type="Proteomes" id="UP000252519"/>
    </source>
</evidence>
<dbReference type="EMBL" id="JOJR01015689">
    <property type="protein sequence ID" value="RCN24907.1"/>
    <property type="molecule type" value="Genomic_DNA"/>
</dbReference>
<organism evidence="1 2">
    <name type="scientific">Ancylostoma caninum</name>
    <name type="common">Dog hookworm</name>
    <dbReference type="NCBI Taxonomy" id="29170"/>
    <lineage>
        <taxon>Eukaryota</taxon>
        <taxon>Metazoa</taxon>
        <taxon>Ecdysozoa</taxon>
        <taxon>Nematoda</taxon>
        <taxon>Chromadorea</taxon>
        <taxon>Rhabditida</taxon>
        <taxon>Rhabditina</taxon>
        <taxon>Rhabditomorpha</taxon>
        <taxon>Strongyloidea</taxon>
        <taxon>Ancylostomatidae</taxon>
        <taxon>Ancylostomatinae</taxon>
        <taxon>Ancylostoma</taxon>
    </lineage>
</organism>
<dbReference type="AlphaFoldDB" id="A0A368F400"/>
<name>A0A368F400_ANCCA</name>
<reference evidence="1 2" key="1">
    <citation type="submission" date="2014-10" db="EMBL/GenBank/DDBJ databases">
        <title>Draft genome of the hookworm Ancylostoma caninum.</title>
        <authorList>
            <person name="Mitreva M."/>
        </authorList>
    </citation>
    <scope>NUCLEOTIDE SEQUENCE [LARGE SCALE GENOMIC DNA]</scope>
    <source>
        <strain evidence="1 2">Baltimore</strain>
    </source>
</reference>
<protein>
    <submittedName>
        <fullName evidence="1">Uncharacterized protein</fullName>
    </submittedName>
</protein>
<proteinExistence type="predicted"/>
<comment type="caution">
    <text evidence="1">The sequence shown here is derived from an EMBL/GenBank/DDBJ whole genome shotgun (WGS) entry which is preliminary data.</text>
</comment>
<evidence type="ECO:0000313" key="1">
    <source>
        <dbReference type="EMBL" id="RCN24907.1"/>
    </source>
</evidence>